<dbReference type="EMBL" id="SPHZ02000003">
    <property type="protein sequence ID" value="KAF0923036.1"/>
    <property type="molecule type" value="Genomic_DNA"/>
</dbReference>
<sequence>MENELTSGLQPAADGGDAASSVLDGETHMARNRRSKGGVTERLTACSVCRRRRLPPKLKR</sequence>
<protein>
    <submittedName>
        <fullName evidence="2">Uncharacterized protein</fullName>
    </submittedName>
</protein>
<comment type="caution">
    <text evidence="2">The sequence shown here is derived from an EMBL/GenBank/DDBJ whole genome shotgun (WGS) entry which is preliminary data.</text>
</comment>
<dbReference type="AlphaFoldDB" id="A0A6G1EEM3"/>
<organism evidence="2 3">
    <name type="scientific">Oryza meyeriana var. granulata</name>
    <dbReference type="NCBI Taxonomy" id="110450"/>
    <lineage>
        <taxon>Eukaryota</taxon>
        <taxon>Viridiplantae</taxon>
        <taxon>Streptophyta</taxon>
        <taxon>Embryophyta</taxon>
        <taxon>Tracheophyta</taxon>
        <taxon>Spermatophyta</taxon>
        <taxon>Magnoliopsida</taxon>
        <taxon>Liliopsida</taxon>
        <taxon>Poales</taxon>
        <taxon>Poaceae</taxon>
        <taxon>BOP clade</taxon>
        <taxon>Oryzoideae</taxon>
        <taxon>Oryzeae</taxon>
        <taxon>Oryzinae</taxon>
        <taxon>Oryza</taxon>
        <taxon>Oryza meyeriana</taxon>
    </lineage>
</organism>
<evidence type="ECO:0000313" key="2">
    <source>
        <dbReference type="EMBL" id="KAF0923036.1"/>
    </source>
</evidence>
<dbReference type="Proteomes" id="UP000479710">
    <property type="component" value="Unassembled WGS sequence"/>
</dbReference>
<evidence type="ECO:0000256" key="1">
    <source>
        <dbReference type="SAM" id="MobiDB-lite"/>
    </source>
</evidence>
<accession>A0A6G1EEM3</accession>
<gene>
    <name evidence="2" type="ORF">E2562_003273</name>
</gene>
<name>A0A6G1EEM3_9ORYZ</name>
<feature type="region of interest" description="Disordered" evidence="1">
    <location>
        <begin position="1"/>
        <end position="41"/>
    </location>
</feature>
<keyword evidence="3" id="KW-1185">Reference proteome</keyword>
<proteinExistence type="predicted"/>
<reference evidence="2 3" key="1">
    <citation type="submission" date="2019-11" db="EMBL/GenBank/DDBJ databases">
        <title>Whole genome sequence of Oryza granulata.</title>
        <authorList>
            <person name="Li W."/>
        </authorList>
    </citation>
    <scope>NUCLEOTIDE SEQUENCE [LARGE SCALE GENOMIC DNA]</scope>
    <source>
        <strain evidence="3">cv. Menghai</strain>
        <tissue evidence="2">Leaf</tissue>
    </source>
</reference>
<evidence type="ECO:0000313" key="3">
    <source>
        <dbReference type="Proteomes" id="UP000479710"/>
    </source>
</evidence>